<dbReference type="PANTHER" id="PTHR24328">
    <property type="entry name" value="HOMEOBOX PROTEIN MOX"/>
    <property type="match status" value="1"/>
</dbReference>
<evidence type="ECO:0000256" key="13">
    <source>
        <dbReference type="ARBA" id="ARBA00041851"/>
    </source>
</evidence>
<evidence type="ECO:0000256" key="9">
    <source>
        <dbReference type="ARBA" id="ARBA00023159"/>
    </source>
</evidence>
<evidence type="ECO:0000256" key="2">
    <source>
        <dbReference type="ARBA" id="ARBA00004496"/>
    </source>
</evidence>
<feature type="region of interest" description="Disordered" evidence="17">
    <location>
        <begin position="155"/>
        <end position="228"/>
    </location>
</feature>
<keyword evidence="4" id="KW-0963">Cytoplasm</keyword>
<evidence type="ECO:0000256" key="1">
    <source>
        <dbReference type="ARBA" id="ARBA00004123"/>
    </source>
</evidence>
<feature type="region of interest" description="Disordered" evidence="17">
    <location>
        <begin position="280"/>
        <end position="307"/>
    </location>
</feature>
<evidence type="ECO:0000256" key="11">
    <source>
        <dbReference type="ARBA" id="ARBA00023242"/>
    </source>
</evidence>
<evidence type="ECO:0000256" key="17">
    <source>
        <dbReference type="SAM" id="MobiDB-lite"/>
    </source>
</evidence>
<evidence type="ECO:0000256" key="5">
    <source>
        <dbReference type="ARBA" id="ARBA00022491"/>
    </source>
</evidence>
<evidence type="ECO:0000256" key="16">
    <source>
        <dbReference type="RuleBase" id="RU000682"/>
    </source>
</evidence>
<dbReference type="Pfam" id="PF00046">
    <property type="entry name" value="Homeodomain"/>
    <property type="match status" value="1"/>
</dbReference>
<keyword evidence="10" id="KW-0804">Transcription</keyword>
<dbReference type="Ensembl" id="ENSFCTT00005047066.1">
    <property type="protein sequence ID" value="ENSFCTP00005033813.1"/>
    <property type="gene ID" value="ENSFCTG00005016430.1"/>
</dbReference>
<dbReference type="InterPro" id="IPR009057">
    <property type="entry name" value="Homeodomain-like_sf"/>
</dbReference>
<dbReference type="PROSITE" id="PS00027">
    <property type="entry name" value="HOMEOBOX_1"/>
    <property type="match status" value="1"/>
</dbReference>
<dbReference type="GeneTree" id="ENSGT00940000154018"/>
<dbReference type="SMART" id="SM00389">
    <property type="entry name" value="HOX"/>
    <property type="match status" value="1"/>
</dbReference>
<keyword evidence="5" id="KW-0678">Repressor</keyword>
<keyword evidence="7 15" id="KW-0238">DNA-binding</keyword>
<evidence type="ECO:0000256" key="4">
    <source>
        <dbReference type="ARBA" id="ARBA00022490"/>
    </source>
</evidence>
<dbReference type="PANTHER" id="PTHR24328:SF8">
    <property type="entry name" value="HOMEOBOX PROTEIN MOX-1"/>
    <property type="match status" value="1"/>
</dbReference>
<name>A0ABI7YGG9_FELCA</name>
<evidence type="ECO:0000256" key="3">
    <source>
        <dbReference type="ARBA" id="ARBA00022473"/>
    </source>
</evidence>
<evidence type="ECO:0000256" key="15">
    <source>
        <dbReference type="PROSITE-ProRule" id="PRU00108"/>
    </source>
</evidence>
<evidence type="ECO:0000256" key="14">
    <source>
        <dbReference type="ARBA" id="ARBA00045881"/>
    </source>
</evidence>
<dbReference type="Proteomes" id="UP000823872">
    <property type="component" value="Chromosome E1"/>
</dbReference>
<proteinExistence type="predicted"/>
<evidence type="ECO:0000256" key="7">
    <source>
        <dbReference type="ARBA" id="ARBA00023125"/>
    </source>
</evidence>
<organism evidence="19 20">
    <name type="scientific">Felis catus</name>
    <name type="common">Cat</name>
    <name type="synonym">Felis silvestris catus</name>
    <dbReference type="NCBI Taxonomy" id="9685"/>
    <lineage>
        <taxon>Eukaryota</taxon>
        <taxon>Metazoa</taxon>
        <taxon>Chordata</taxon>
        <taxon>Craniata</taxon>
        <taxon>Vertebrata</taxon>
        <taxon>Euteleostomi</taxon>
        <taxon>Mammalia</taxon>
        <taxon>Eutheria</taxon>
        <taxon>Laurasiatheria</taxon>
        <taxon>Carnivora</taxon>
        <taxon>Feliformia</taxon>
        <taxon>Felidae</taxon>
        <taxon>Felinae</taxon>
        <taxon>Felis</taxon>
    </lineage>
</organism>
<dbReference type="InterPro" id="IPR042634">
    <property type="entry name" value="MOX-1/MOX-2"/>
</dbReference>
<evidence type="ECO:0000313" key="20">
    <source>
        <dbReference type="Proteomes" id="UP000823872"/>
    </source>
</evidence>
<keyword evidence="3" id="KW-0217">Developmental protein</keyword>
<reference evidence="19" key="3">
    <citation type="submission" date="2025-09" db="UniProtKB">
        <authorList>
            <consortium name="Ensembl"/>
        </authorList>
    </citation>
    <scope>IDENTIFICATION</scope>
    <source>
        <strain evidence="19">breed Abyssinian</strain>
    </source>
</reference>
<keyword evidence="20" id="KW-1185">Reference proteome</keyword>
<dbReference type="SUPFAM" id="SSF46689">
    <property type="entry name" value="Homeodomain-like"/>
    <property type="match status" value="1"/>
</dbReference>
<gene>
    <name evidence="19" type="primary">MEOX1</name>
</gene>
<feature type="compositionally biased region" description="Basic and acidic residues" evidence="17">
    <location>
        <begin position="207"/>
        <end position="228"/>
    </location>
</feature>
<dbReference type="InterPro" id="IPR020479">
    <property type="entry name" value="HD_metazoa"/>
</dbReference>
<comment type="function">
    <text evidence="14">Mesodermal transcription factor that plays a key role in somitogenesis and is specifically required for sclerotome development. Required for maintenance of the sclerotome polarity and formation of the cranio-cervical joints. Binds specifically to the promoter of target genes and regulates their expression. Activates expression of NKX3-2 in the sclerotome. Activates expression of CDKN1A and CDKN2A in endothelial cells, acting as a regulator of vascular cell proliferation. While it activates CDKN1A in a DNA-dependent manner, it activates CDKN2A in a DNA-independent manner. Required for hematopoietic stem cell (HSCs) induction via its role in somitogenesis: specification of HSCs occurs via the deployment of a specific endothelial precursor population, which arises within a sub-compartment of the somite named endotome.</text>
</comment>
<evidence type="ECO:0000256" key="6">
    <source>
        <dbReference type="ARBA" id="ARBA00023015"/>
    </source>
</evidence>
<dbReference type="InterPro" id="IPR001356">
    <property type="entry name" value="HD"/>
</dbReference>
<evidence type="ECO:0000256" key="8">
    <source>
        <dbReference type="ARBA" id="ARBA00023155"/>
    </source>
</evidence>
<comment type="subcellular location">
    <subcellularLocation>
        <location evidence="2">Cytoplasm</location>
    </subcellularLocation>
    <subcellularLocation>
        <location evidence="1 15 16">Nucleus</location>
    </subcellularLocation>
</comment>
<keyword evidence="11 15" id="KW-0539">Nucleus</keyword>
<dbReference type="Gene3D" id="1.10.10.60">
    <property type="entry name" value="Homeodomain-like"/>
    <property type="match status" value="1"/>
</dbReference>
<dbReference type="PRINTS" id="PR00024">
    <property type="entry name" value="HOMEOBOX"/>
</dbReference>
<evidence type="ECO:0000313" key="19">
    <source>
        <dbReference type="Ensembl" id="ENSFCTP00005033813.1"/>
    </source>
</evidence>
<protein>
    <recommendedName>
        <fullName evidence="12">Homeobox protein MOX-1</fullName>
    </recommendedName>
    <alternativeName>
        <fullName evidence="13">Mesenchyme homeobox 1</fullName>
    </alternativeName>
</protein>
<reference evidence="19 20" key="1">
    <citation type="submission" date="2021-02" db="EMBL/GenBank/DDBJ databases">
        <title>Safari Cat Assemblies.</title>
        <authorList>
            <person name="Bredemeyer K.R."/>
            <person name="Murphy W.J."/>
        </authorList>
    </citation>
    <scope>NUCLEOTIDE SEQUENCE [LARGE SCALE GENOMIC DNA]</scope>
</reference>
<keyword evidence="8 15" id="KW-0371">Homeobox</keyword>
<accession>A0ABI7YGG9</accession>
<dbReference type="InterPro" id="IPR017970">
    <property type="entry name" value="Homeobox_CS"/>
</dbReference>
<evidence type="ECO:0000256" key="10">
    <source>
        <dbReference type="ARBA" id="ARBA00023163"/>
    </source>
</evidence>
<sequence length="307" mass="33652">MCHSLPTAGFKSVPHSPGPALGRHLLRAPGPALISCVRIKTLKRLRRATTDPQMDPVASSCMRSPHPPAPVWGCLRNPHSEGSGASGLPHYPPTPFSFHQKPDFPATATAAYPDFSASCLAAAPHSLPREERVFTEQHPAFPQPPDWHFPVSEARRRLNPGPAGGSRDVGASSPGLVDTTGGPGEDYEVLGSTAHETEKKSTRRKKESSDNPESRGKPDGSNKARKERTAFTKEQLRELEAEFAHHNYLTRLRRYEIAVNLDLSERQVKVWFQNRRMKWKRVKGGQPISPSGQDPEDGDSAASPSSE</sequence>
<evidence type="ECO:0000256" key="12">
    <source>
        <dbReference type="ARBA" id="ARBA00040829"/>
    </source>
</evidence>
<keyword evidence="9" id="KW-0010">Activator</keyword>
<evidence type="ECO:0000259" key="18">
    <source>
        <dbReference type="PROSITE" id="PS50071"/>
    </source>
</evidence>
<keyword evidence="6" id="KW-0805">Transcription regulation</keyword>
<feature type="DNA-binding region" description="Homeobox" evidence="15">
    <location>
        <begin position="224"/>
        <end position="283"/>
    </location>
</feature>
<dbReference type="PROSITE" id="PS50071">
    <property type="entry name" value="HOMEOBOX_2"/>
    <property type="match status" value="1"/>
</dbReference>
<reference evidence="19" key="2">
    <citation type="submission" date="2025-08" db="UniProtKB">
        <authorList>
            <consortium name="Ensembl"/>
        </authorList>
    </citation>
    <scope>IDENTIFICATION</scope>
    <source>
        <strain evidence="19">breed Abyssinian</strain>
    </source>
</reference>
<feature type="domain" description="Homeobox" evidence="18">
    <location>
        <begin position="222"/>
        <end position="282"/>
    </location>
</feature>
<dbReference type="CDD" id="cd00086">
    <property type="entry name" value="homeodomain"/>
    <property type="match status" value="1"/>
</dbReference>